<protein>
    <recommendedName>
        <fullName evidence="9">Ribose-phosphate pyrophosphokinase</fullName>
        <shortName evidence="9">RPPK</shortName>
        <ecNumber evidence="9">2.7.6.1</ecNumber>
    </recommendedName>
    <alternativeName>
        <fullName evidence="9">5-phospho-D-ribosyl alpha-1-diphosphate synthase</fullName>
    </alternativeName>
    <alternativeName>
        <fullName evidence="9">Phosphoribosyl diphosphate synthase</fullName>
    </alternativeName>
    <alternativeName>
        <fullName evidence="9">Phosphoribosyl pyrophosphate synthase</fullName>
        <shortName evidence="9">P-Rib-PP synthase</shortName>
        <shortName evidence="9">PRPP synthase</shortName>
        <shortName evidence="9">PRPPase</shortName>
    </alternativeName>
</protein>
<feature type="binding site" evidence="9">
    <location>
        <begin position="98"/>
        <end position="99"/>
    </location>
    <ligand>
        <name>ATP</name>
        <dbReference type="ChEBI" id="CHEBI:30616"/>
    </ligand>
</feature>
<proteinExistence type="inferred from homology"/>
<keyword evidence="3 9" id="KW-0545">Nucleotide biosynthesis</keyword>
<dbReference type="Pfam" id="PF14572">
    <property type="entry name" value="Pribosyl_synth"/>
    <property type="match status" value="1"/>
</dbReference>
<dbReference type="GO" id="GO:0004749">
    <property type="term" value="F:ribose phosphate diphosphokinase activity"/>
    <property type="evidence" value="ECO:0007669"/>
    <property type="project" value="UniProtKB-UniRule"/>
</dbReference>
<evidence type="ECO:0000256" key="4">
    <source>
        <dbReference type="ARBA" id="ARBA00022741"/>
    </source>
</evidence>
<comment type="function">
    <text evidence="9">Involved in the biosynthesis of the central metabolite phospho-alpha-D-ribosyl-1-pyrophosphate (PRPP) via the transfer of pyrophosphoryl group from ATP to 1-hydroxyl of ribose-5-phosphate (Rib-5-P).</text>
</comment>
<dbReference type="AlphaFoldDB" id="A0A398CJK4"/>
<name>A0A398CJK4_9BACL</name>
<dbReference type="EMBL" id="QXJM01000040">
    <property type="protein sequence ID" value="RIE01018.1"/>
    <property type="molecule type" value="Genomic_DNA"/>
</dbReference>
<dbReference type="GO" id="GO:0002189">
    <property type="term" value="C:ribose phosphate diphosphokinase complex"/>
    <property type="evidence" value="ECO:0007669"/>
    <property type="project" value="TreeGrafter"/>
</dbReference>
<keyword evidence="5 9" id="KW-0418">Kinase</keyword>
<comment type="subunit">
    <text evidence="9">Homohexamer.</text>
</comment>
<comment type="subcellular location">
    <subcellularLocation>
        <location evidence="9">Cytoplasm</location>
    </subcellularLocation>
</comment>
<evidence type="ECO:0000259" key="10">
    <source>
        <dbReference type="Pfam" id="PF13793"/>
    </source>
</evidence>
<dbReference type="GO" id="GO:0000287">
    <property type="term" value="F:magnesium ion binding"/>
    <property type="evidence" value="ECO:0007669"/>
    <property type="project" value="UniProtKB-UniRule"/>
</dbReference>
<dbReference type="PANTHER" id="PTHR10210:SF32">
    <property type="entry name" value="RIBOSE-PHOSPHATE PYROPHOSPHOKINASE 2"/>
    <property type="match status" value="1"/>
</dbReference>
<dbReference type="GO" id="GO:0006015">
    <property type="term" value="P:5-phosphoribose 1-diphosphate biosynthetic process"/>
    <property type="evidence" value="ECO:0007669"/>
    <property type="project" value="UniProtKB-UniRule"/>
</dbReference>
<dbReference type="Proteomes" id="UP000266340">
    <property type="component" value="Unassembled WGS sequence"/>
</dbReference>
<feature type="binding site" evidence="9">
    <location>
        <begin position="224"/>
        <end position="228"/>
    </location>
    <ligand>
        <name>D-ribose 5-phosphate</name>
        <dbReference type="ChEBI" id="CHEBI:78346"/>
    </ligand>
</feature>
<comment type="pathway">
    <text evidence="9">Metabolic intermediate biosynthesis; 5-phospho-alpha-D-ribose 1-diphosphate biosynthesis; 5-phospho-alpha-D-ribose 1-diphosphate from D-ribose 5-phosphate (route I): step 1/1.</text>
</comment>
<dbReference type="EC" id="2.7.6.1" evidence="9"/>
<evidence type="ECO:0000256" key="5">
    <source>
        <dbReference type="ARBA" id="ARBA00022777"/>
    </source>
</evidence>
<keyword evidence="12" id="KW-1185">Reference proteome</keyword>
<gene>
    <name evidence="9" type="primary">prs</name>
    <name evidence="11" type="ORF">D3H35_21440</name>
</gene>
<keyword evidence="7 9" id="KW-0460">Magnesium</keyword>
<comment type="similarity">
    <text evidence="9">Belongs to the ribose-phosphate pyrophosphokinase family. Class I subfamily.</text>
</comment>
<dbReference type="GO" id="GO:0005524">
    <property type="term" value="F:ATP binding"/>
    <property type="evidence" value="ECO:0007669"/>
    <property type="project" value="UniProtKB-KW"/>
</dbReference>
<evidence type="ECO:0000313" key="11">
    <source>
        <dbReference type="EMBL" id="RIE01018.1"/>
    </source>
</evidence>
<feature type="binding site" evidence="9">
    <location>
        <position position="171"/>
    </location>
    <ligand>
        <name>Mg(2+)</name>
        <dbReference type="ChEBI" id="CHEBI:18420"/>
    </ligand>
</feature>
<dbReference type="GO" id="GO:0016301">
    <property type="term" value="F:kinase activity"/>
    <property type="evidence" value="ECO:0007669"/>
    <property type="project" value="UniProtKB-KW"/>
</dbReference>
<comment type="caution">
    <text evidence="11">The sequence shown here is derived from an EMBL/GenBank/DDBJ whole genome shotgun (WGS) entry which is preliminary data.</text>
</comment>
<dbReference type="Gene3D" id="3.40.50.2020">
    <property type="match status" value="2"/>
</dbReference>
<dbReference type="InterPro" id="IPR029099">
    <property type="entry name" value="Pribosyltran_N"/>
</dbReference>
<dbReference type="InterPro" id="IPR005946">
    <property type="entry name" value="Rib-P_diPkinase"/>
</dbReference>
<evidence type="ECO:0000256" key="8">
    <source>
        <dbReference type="ARBA" id="ARBA00049535"/>
    </source>
</evidence>
<keyword evidence="2 9" id="KW-0479">Metal-binding</keyword>
<evidence type="ECO:0000256" key="7">
    <source>
        <dbReference type="ARBA" id="ARBA00022842"/>
    </source>
</evidence>
<comment type="cofactor">
    <cofactor evidence="9">
        <name>Mg(2+)</name>
        <dbReference type="ChEBI" id="CHEBI:18420"/>
    </cofactor>
    <text evidence="9">Binds 2 Mg(2+) ions per subunit.</text>
</comment>
<dbReference type="InterPro" id="IPR000836">
    <property type="entry name" value="PRTase_dom"/>
</dbReference>
<evidence type="ECO:0000256" key="3">
    <source>
        <dbReference type="ARBA" id="ARBA00022727"/>
    </source>
</evidence>
<evidence type="ECO:0000256" key="1">
    <source>
        <dbReference type="ARBA" id="ARBA00022679"/>
    </source>
</evidence>
<reference evidence="11 12" key="1">
    <citation type="submission" date="2018-09" db="EMBL/GenBank/DDBJ databases">
        <title>Cohnella cavernae sp. nov., isolated from a karst cave.</title>
        <authorList>
            <person name="Zhu H."/>
        </authorList>
    </citation>
    <scope>NUCLEOTIDE SEQUENCE [LARGE SCALE GENOMIC DNA]</scope>
    <source>
        <strain evidence="11 12">K2E09-144</strain>
    </source>
</reference>
<dbReference type="OrthoDB" id="9777067at2"/>
<dbReference type="NCBIfam" id="NF002320">
    <property type="entry name" value="PRK01259.1"/>
    <property type="match status" value="1"/>
</dbReference>
<keyword evidence="1 9" id="KW-0808">Transferase</keyword>
<evidence type="ECO:0000256" key="2">
    <source>
        <dbReference type="ARBA" id="ARBA00022723"/>
    </source>
</evidence>
<organism evidence="11 12">
    <name type="scientific">Cohnella faecalis</name>
    <dbReference type="NCBI Taxonomy" id="2315694"/>
    <lineage>
        <taxon>Bacteria</taxon>
        <taxon>Bacillati</taxon>
        <taxon>Bacillota</taxon>
        <taxon>Bacilli</taxon>
        <taxon>Bacillales</taxon>
        <taxon>Paenibacillaceae</taxon>
        <taxon>Cohnella</taxon>
    </lineage>
</organism>
<evidence type="ECO:0000313" key="12">
    <source>
        <dbReference type="Proteomes" id="UP000266340"/>
    </source>
</evidence>
<keyword evidence="6 9" id="KW-0067">ATP-binding</keyword>
<dbReference type="GO" id="GO:0006164">
    <property type="term" value="P:purine nucleotide biosynthetic process"/>
    <property type="evidence" value="ECO:0007669"/>
    <property type="project" value="TreeGrafter"/>
</dbReference>
<dbReference type="HAMAP" id="MF_00583_B">
    <property type="entry name" value="RibP_PPkinase_B"/>
    <property type="match status" value="1"/>
</dbReference>
<comment type="caution">
    <text evidence="9">Lacks conserved residue(s) required for the propagation of feature annotation.</text>
</comment>
<sequence>MDSSKLRIFSGSSNPKLAEKMADQLGLPLGKIKLSRFKSGEVYVHYEETIRNCDVFIVQSLSHPINDYFVELLIMIDAAKRASARTINIVLPYYGYARQERKAAPREPISAKMVADVLTTVGANRIITIDLHANAIQGFFNIPVDHLTALDLISDYLKAKNIRNPVVVSPDAGRASTAEKLANQLDCSFAIMIKKRPAHNESVITHVIGDVEGCTPIIIEDMIDTGSTIVNVVEGLKERGAEDVYVCATHPLFSANALQKLDHPSIKEVVVTDSILLPDDRSTRFQTISVAPMLAEAIRIIMEGGSISTLFKDAGV</sequence>
<feature type="binding site" evidence="9">
    <location>
        <position position="132"/>
    </location>
    <ligand>
        <name>Mg(2+)</name>
        <dbReference type="ChEBI" id="CHEBI:18420"/>
    </ligand>
</feature>
<dbReference type="GO" id="GO:0005737">
    <property type="term" value="C:cytoplasm"/>
    <property type="evidence" value="ECO:0007669"/>
    <property type="project" value="UniProtKB-SubCell"/>
</dbReference>
<dbReference type="UniPathway" id="UPA00087">
    <property type="reaction ID" value="UER00172"/>
</dbReference>
<dbReference type="SUPFAM" id="SSF53271">
    <property type="entry name" value="PRTase-like"/>
    <property type="match status" value="1"/>
</dbReference>
<dbReference type="SMART" id="SM01400">
    <property type="entry name" value="Pribosyltran_N"/>
    <property type="match status" value="1"/>
</dbReference>
<evidence type="ECO:0000256" key="9">
    <source>
        <dbReference type="HAMAP-Rule" id="MF_00583"/>
    </source>
</evidence>
<dbReference type="Pfam" id="PF13793">
    <property type="entry name" value="Pribosyltran_N"/>
    <property type="match status" value="1"/>
</dbReference>
<dbReference type="FunFam" id="3.40.50.2020:FF:000007">
    <property type="entry name" value="Ribose-phosphate pyrophosphokinase"/>
    <property type="match status" value="1"/>
</dbReference>
<feature type="active site" evidence="9">
    <location>
        <position position="194"/>
    </location>
</feature>
<evidence type="ECO:0000256" key="6">
    <source>
        <dbReference type="ARBA" id="ARBA00022840"/>
    </source>
</evidence>
<dbReference type="CDD" id="cd06223">
    <property type="entry name" value="PRTases_typeI"/>
    <property type="match status" value="1"/>
</dbReference>
<keyword evidence="4 9" id="KW-0547">Nucleotide-binding</keyword>
<feature type="binding site" evidence="9">
    <location>
        <position position="196"/>
    </location>
    <ligand>
        <name>D-ribose 5-phosphate</name>
        <dbReference type="ChEBI" id="CHEBI:78346"/>
    </ligand>
</feature>
<accession>A0A398CJK4</accession>
<comment type="catalytic activity">
    <reaction evidence="8 9">
        <text>D-ribose 5-phosphate + ATP = 5-phospho-alpha-D-ribose 1-diphosphate + AMP + H(+)</text>
        <dbReference type="Rhea" id="RHEA:15609"/>
        <dbReference type="ChEBI" id="CHEBI:15378"/>
        <dbReference type="ChEBI" id="CHEBI:30616"/>
        <dbReference type="ChEBI" id="CHEBI:58017"/>
        <dbReference type="ChEBI" id="CHEBI:78346"/>
        <dbReference type="ChEBI" id="CHEBI:456215"/>
        <dbReference type="EC" id="2.7.6.1"/>
    </reaction>
</comment>
<dbReference type="InterPro" id="IPR029057">
    <property type="entry name" value="PRTase-like"/>
</dbReference>
<dbReference type="NCBIfam" id="TIGR01251">
    <property type="entry name" value="ribP_PPkin"/>
    <property type="match status" value="1"/>
</dbReference>
<dbReference type="RefSeq" id="WP_119151284.1">
    <property type="nucleotide sequence ID" value="NZ_JBHSOV010000008.1"/>
</dbReference>
<dbReference type="PANTHER" id="PTHR10210">
    <property type="entry name" value="RIBOSE-PHOSPHATE DIPHOSPHOKINASE FAMILY MEMBER"/>
    <property type="match status" value="1"/>
</dbReference>
<dbReference type="InterPro" id="IPR037515">
    <property type="entry name" value="Rib-P_diPkinase_bac"/>
</dbReference>
<feature type="domain" description="Ribose-phosphate pyrophosphokinase N-terminal" evidence="10">
    <location>
        <begin position="6"/>
        <end position="122"/>
    </location>
</feature>
<keyword evidence="9" id="KW-0963">Cytoplasm</keyword>